<gene>
    <name evidence="2" type="ORF">JR316_006084</name>
</gene>
<dbReference type="Pfam" id="PF12937">
    <property type="entry name" value="F-box-like"/>
    <property type="match status" value="1"/>
</dbReference>
<feature type="domain" description="F-box" evidence="1">
    <location>
        <begin position="63"/>
        <end position="111"/>
    </location>
</feature>
<proteinExistence type="predicted"/>
<accession>A0A8H7Y1L8</accession>
<organism evidence="2">
    <name type="scientific">Psilocybe cubensis</name>
    <name type="common">Psychedelic mushroom</name>
    <name type="synonym">Stropharia cubensis</name>
    <dbReference type="NCBI Taxonomy" id="181762"/>
    <lineage>
        <taxon>Eukaryota</taxon>
        <taxon>Fungi</taxon>
        <taxon>Dikarya</taxon>
        <taxon>Basidiomycota</taxon>
        <taxon>Agaricomycotina</taxon>
        <taxon>Agaricomycetes</taxon>
        <taxon>Agaricomycetidae</taxon>
        <taxon>Agaricales</taxon>
        <taxon>Agaricineae</taxon>
        <taxon>Strophariaceae</taxon>
        <taxon>Psilocybe</taxon>
    </lineage>
</organism>
<evidence type="ECO:0000313" key="2">
    <source>
        <dbReference type="EMBL" id="KAG5169528.1"/>
    </source>
</evidence>
<dbReference type="InterPro" id="IPR001810">
    <property type="entry name" value="F-box_dom"/>
</dbReference>
<evidence type="ECO:0000259" key="1">
    <source>
        <dbReference type="Pfam" id="PF12937"/>
    </source>
</evidence>
<dbReference type="EMBL" id="JAFIQS010000005">
    <property type="protein sequence ID" value="KAG5169528.1"/>
    <property type="molecule type" value="Genomic_DNA"/>
</dbReference>
<dbReference type="InterPro" id="IPR036047">
    <property type="entry name" value="F-box-like_dom_sf"/>
</dbReference>
<reference evidence="2" key="1">
    <citation type="submission" date="2021-02" db="EMBL/GenBank/DDBJ databases">
        <title>Psilocybe cubensis genome.</title>
        <authorList>
            <person name="Mckernan K.J."/>
            <person name="Crawford S."/>
            <person name="Trippe A."/>
            <person name="Kane L.T."/>
            <person name="Mclaughlin S."/>
        </authorList>
    </citation>
    <scope>NUCLEOTIDE SEQUENCE [LARGE SCALE GENOMIC DNA]</scope>
    <source>
        <strain evidence="2">MGC-MH-2018</strain>
    </source>
</reference>
<dbReference type="SUPFAM" id="SSF81383">
    <property type="entry name" value="F-box domain"/>
    <property type="match status" value="1"/>
</dbReference>
<dbReference type="AlphaFoldDB" id="A0A8H7Y1L8"/>
<name>A0A8H7Y1L8_PSICU</name>
<comment type="caution">
    <text evidence="2">The sequence shown here is derived from an EMBL/GenBank/DDBJ whole genome shotgun (WGS) entry which is preliminary data.</text>
</comment>
<sequence length="310" mass="34828">MAVAFLDVDVDAVHQAILTHEREIGLIDVKIQGLMQSVRRLQFQKDLHNAEIRKCKGKITLASRLPPEILAYIFELCVLDGRTRTPLIVSHVCSSWRIAATTPTVWSHVYINLDSRYPCQRTQLWLRNSRQTLLTIEIEINADTSQLKSTVEVLLAEIWRWKTLILKSSSLDPVNQVLRLCDSPASHLRSIEISVSQEFLSAMDGLDDNPHDLMGLHALSAKAPLFQTLRIHRSLVPGRHSLPPSITDLTLQLTDHDAPTILHSMSSVLRLLGELPNLEVLALEMPSRENQSFLLDAQNGHQSLNFDGGP</sequence>
<dbReference type="Gene3D" id="1.20.1280.50">
    <property type="match status" value="1"/>
</dbReference>
<protein>
    <recommendedName>
        <fullName evidence="1">F-box domain-containing protein</fullName>
    </recommendedName>
</protein>